<dbReference type="PANTHER" id="PTHR19384">
    <property type="entry name" value="NITRIC OXIDE SYNTHASE-RELATED"/>
    <property type="match status" value="1"/>
</dbReference>
<feature type="transmembrane region" description="Helical" evidence="3">
    <location>
        <begin position="290"/>
        <end position="316"/>
    </location>
</feature>
<evidence type="ECO:0000313" key="7">
    <source>
        <dbReference type="Proteomes" id="UP000244904"/>
    </source>
</evidence>
<name>A0A2R8B0S3_9RHOB</name>
<evidence type="ECO:0000256" key="1">
    <source>
        <dbReference type="ARBA" id="ARBA00022630"/>
    </source>
</evidence>
<dbReference type="GO" id="GO:0010181">
    <property type="term" value="F:FMN binding"/>
    <property type="evidence" value="ECO:0007669"/>
    <property type="project" value="InterPro"/>
</dbReference>
<dbReference type="InterPro" id="IPR001709">
    <property type="entry name" value="Flavoprot_Pyr_Nucl_cyt_Rdtase"/>
</dbReference>
<dbReference type="GO" id="GO:0003958">
    <property type="term" value="F:NADPH-hemoprotein reductase activity"/>
    <property type="evidence" value="ECO:0007669"/>
    <property type="project" value="UniProtKB-EC"/>
</dbReference>
<dbReference type="PROSITE" id="PS50902">
    <property type="entry name" value="FLAVODOXIN_LIKE"/>
    <property type="match status" value="1"/>
</dbReference>
<dbReference type="SUPFAM" id="SSF63380">
    <property type="entry name" value="Riboflavin synthase domain-like"/>
    <property type="match status" value="1"/>
</dbReference>
<evidence type="ECO:0000313" key="6">
    <source>
        <dbReference type="EMBL" id="SPF81744.1"/>
    </source>
</evidence>
<dbReference type="Pfam" id="PF00175">
    <property type="entry name" value="NAD_binding_1"/>
    <property type="match status" value="1"/>
</dbReference>
<keyword evidence="3" id="KW-1133">Transmembrane helix</keyword>
<evidence type="ECO:0000259" key="5">
    <source>
        <dbReference type="PROSITE" id="PS51384"/>
    </source>
</evidence>
<feature type="transmembrane region" description="Helical" evidence="3">
    <location>
        <begin position="124"/>
        <end position="145"/>
    </location>
</feature>
<dbReference type="Gene3D" id="3.40.50.80">
    <property type="entry name" value="Nucleotide-binding domain of ferredoxin-NADP reductase (FNR) module"/>
    <property type="match status" value="1"/>
</dbReference>
<dbReference type="InterPro" id="IPR039261">
    <property type="entry name" value="FNR_nucleotide-bd"/>
</dbReference>
<dbReference type="Gene3D" id="2.40.30.10">
    <property type="entry name" value="Translation factors"/>
    <property type="match status" value="1"/>
</dbReference>
<dbReference type="SUPFAM" id="SSF52218">
    <property type="entry name" value="Flavoproteins"/>
    <property type="match status" value="1"/>
</dbReference>
<gene>
    <name evidence="6" type="primary">cysJ_2</name>
    <name evidence="6" type="ORF">PRI8871_03569</name>
</gene>
<proteinExistence type="predicted"/>
<evidence type="ECO:0000259" key="4">
    <source>
        <dbReference type="PROSITE" id="PS50902"/>
    </source>
</evidence>
<dbReference type="Proteomes" id="UP000244904">
    <property type="component" value="Unassembled WGS sequence"/>
</dbReference>
<dbReference type="EMBL" id="OMOJ01000013">
    <property type="protein sequence ID" value="SPF81744.1"/>
    <property type="molecule type" value="Genomic_DNA"/>
</dbReference>
<dbReference type="OrthoDB" id="9816402at2"/>
<keyword evidence="3" id="KW-0812">Transmembrane</keyword>
<keyword evidence="2" id="KW-0288">FMN</keyword>
<dbReference type="SUPFAM" id="SSF52343">
    <property type="entry name" value="Ferredoxin reductase-like, C-terminal NADP-linked domain"/>
    <property type="match status" value="1"/>
</dbReference>
<reference evidence="7" key="1">
    <citation type="submission" date="2018-03" db="EMBL/GenBank/DDBJ databases">
        <authorList>
            <person name="Rodrigo-Torres L."/>
            <person name="Arahal R. D."/>
            <person name="Lucena T."/>
        </authorList>
    </citation>
    <scope>NUCLEOTIDE SEQUENCE [LARGE SCALE GENOMIC DNA]</scope>
    <source>
        <strain evidence="7">CECT 8871</strain>
    </source>
</reference>
<dbReference type="InterPro" id="IPR017938">
    <property type="entry name" value="Riboflavin_synthase-like_b-brl"/>
</dbReference>
<dbReference type="InterPro" id="IPR001433">
    <property type="entry name" value="OxRdtase_FAD/NAD-bd"/>
</dbReference>
<dbReference type="InterPro" id="IPR008254">
    <property type="entry name" value="Flavodoxin/NO_synth"/>
</dbReference>
<accession>A0A2R8B0S3</accession>
<dbReference type="InterPro" id="IPR017927">
    <property type="entry name" value="FAD-bd_FR_type"/>
</dbReference>
<dbReference type="PROSITE" id="PS51384">
    <property type="entry name" value="FAD_FR"/>
    <property type="match status" value="1"/>
</dbReference>
<dbReference type="InterPro" id="IPR029039">
    <property type="entry name" value="Flavoprotein-like_sf"/>
</dbReference>
<keyword evidence="6" id="KW-0560">Oxidoreductase</keyword>
<dbReference type="Pfam" id="PF00258">
    <property type="entry name" value="Flavodoxin_1"/>
    <property type="match status" value="1"/>
</dbReference>
<dbReference type="InterPro" id="IPR005625">
    <property type="entry name" value="PepSY-ass_TM"/>
</dbReference>
<keyword evidence="3" id="KW-0472">Membrane</keyword>
<sequence>MWRSVHSFAGLMLGLLVSVVALSGAVLATKPIYDTATSQSVVSGMSVADLLKVVTNANPDIMGERLLLTPAGDWKLTFTQSNRRQERIIDPATGDFAAEKKEPAIYTQMRTLHRSFFLGEDGRVLTAIAGAAMAILTVSGVGLFLRRVGGLRRGFSRIQGRDSGALHAIVGRLALVPLLVLSVTALYLSGLTFDVISVGDGAAPAYPESLQELDAVAPWDLHGLQALPLATAREVIFPIPEDWFDVWSVRTAQAWMFFDQFTGDQLSRDPQALSARIYEVVMLLHTAEGAWPWALVLMVSALSVPFFTVTGMLVWWRNRRNGRSRMEGNASVAQAEILILVGSEGGATWRFAEALHKGFVTAGLPVRTCAMNELRRDYPKLRMLITMAATYGDGDAPKSATGFLDRLARLQASGVQHVSLAFGDKAFAGYCAFGRDVATALNAKLGQPAMAPFEIDKQSAHAFQHWCDLLGDCLGQPLTVTYTPKRPKTSALTLTSKTVFGRALGSETTVLRFAALRIPAHRPGDLIEVYAPDCTVPRLYSLGSCSKRDGFVEIMVRRVEGGLCSNWLCDLAEGASIDVAIARNERFQMPTSRKPVIMVGAGTGLAPFTGMIRHNTASRPVDLFWGGRRPDADAIYGEEIAAWLSEARLARAELAWSRTDPGQYVQDRIRAERSHLIERLKAGATIMVCGGAAMAAEIRTEFSALAAEIGLSLDELKRRNRYLEDIY</sequence>
<dbReference type="GO" id="GO:0005829">
    <property type="term" value="C:cytosol"/>
    <property type="evidence" value="ECO:0007669"/>
    <property type="project" value="TreeGrafter"/>
</dbReference>
<dbReference type="GO" id="GO:0050660">
    <property type="term" value="F:flavin adenine dinucleotide binding"/>
    <property type="evidence" value="ECO:0007669"/>
    <property type="project" value="TreeGrafter"/>
</dbReference>
<keyword evidence="7" id="KW-1185">Reference proteome</keyword>
<feature type="domain" description="Flavodoxin-like" evidence="4">
    <location>
        <begin position="337"/>
        <end position="471"/>
    </location>
</feature>
<dbReference type="PRINTS" id="PR00371">
    <property type="entry name" value="FPNCR"/>
</dbReference>
<organism evidence="6 7">
    <name type="scientific">Pseudoprimorskyibacter insulae</name>
    <dbReference type="NCBI Taxonomy" id="1695997"/>
    <lineage>
        <taxon>Bacteria</taxon>
        <taxon>Pseudomonadati</taxon>
        <taxon>Pseudomonadota</taxon>
        <taxon>Alphaproteobacteria</taxon>
        <taxon>Rhodobacterales</taxon>
        <taxon>Paracoccaceae</taxon>
        <taxon>Pseudoprimorskyibacter</taxon>
    </lineage>
</organism>
<keyword evidence="1" id="KW-0285">Flavoprotein</keyword>
<evidence type="ECO:0000256" key="2">
    <source>
        <dbReference type="ARBA" id="ARBA00022643"/>
    </source>
</evidence>
<feature type="transmembrane region" description="Helical" evidence="3">
    <location>
        <begin position="166"/>
        <end position="188"/>
    </location>
</feature>
<dbReference type="Pfam" id="PF03929">
    <property type="entry name" value="PepSY_TM"/>
    <property type="match status" value="1"/>
</dbReference>
<dbReference type="Gene3D" id="3.40.50.360">
    <property type="match status" value="1"/>
</dbReference>
<evidence type="ECO:0000256" key="3">
    <source>
        <dbReference type="SAM" id="Phobius"/>
    </source>
</evidence>
<dbReference type="AlphaFoldDB" id="A0A2R8B0S3"/>
<protein>
    <submittedName>
        <fullName evidence="6">Sulfite reductase [NADPH] flavoprotein alpha-component</fullName>
        <ecNumber evidence="6">1.8.1.2</ecNumber>
    </submittedName>
</protein>
<dbReference type="RefSeq" id="WP_108887520.1">
    <property type="nucleotide sequence ID" value="NZ_OMOJ01000013.1"/>
</dbReference>
<feature type="domain" description="FAD-binding FR-type" evidence="5">
    <location>
        <begin position="487"/>
        <end position="590"/>
    </location>
</feature>
<dbReference type="EC" id="1.8.1.2" evidence="6"/>